<evidence type="ECO:0008006" key="2">
    <source>
        <dbReference type="Google" id="ProtNLM"/>
    </source>
</evidence>
<sequence length="277" mass="31439">MGVDMILSHRAAKGNLHNSDALIPVIYGVLMSRIVESEKSVSLSRLTSEFHGLEPPRVSLHDYLQRIDRYSFCSRSCHILALYFVDRLSKRSSCFRITALNVHRLYITAFLLAVKSSEDVLYDNLHFSKVGGIYLRELNLMELKMLEELNYELFVSPDSYREFERSILDEVVKSSDYSCIEPQLLLLQSGFHSVNREPYFSSSTIPVDNQWTMPTQQQPLPIGHNFPISQAPHVAAGVIHPASMNAAIGSYYSMPIYFQSAPHYSSAVPVMRSNMIP</sequence>
<organism evidence="1">
    <name type="scientific">Timspurckia oligopyrenoides</name>
    <dbReference type="NCBI Taxonomy" id="708627"/>
    <lineage>
        <taxon>Eukaryota</taxon>
        <taxon>Rhodophyta</taxon>
        <taxon>Bangiophyceae</taxon>
        <taxon>Porphyridiales</taxon>
        <taxon>Porphyridiaceae</taxon>
        <taxon>Timspurckia</taxon>
    </lineage>
</organism>
<dbReference type="PANTHER" id="PTHR15615">
    <property type="match status" value="1"/>
</dbReference>
<dbReference type="GO" id="GO:0019901">
    <property type="term" value="F:protein kinase binding"/>
    <property type="evidence" value="ECO:0007669"/>
    <property type="project" value="InterPro"/>
</dbReference>
<dbReference type="InterPro" id="IPR013922">
    <property type="entry name" value="Cyclin_PHO80-like"/>
</dbReference>
<proteinExistence type="predicted"/>
<dbReference type="Pfam" id="PF08613">
    <property type="entry name" value="Cyclin"/>
    <property type="match status" value="1"/>
</dbReference>
<dbReference type="EMBL" id="HBFP01013627">
    <property type="protein sequence ID" value="CAD8825448.1"/>
    <property type="molecule type" value="Transcribed_RNA"/>
</dbReference>
<name>A0A7S1EV37_9RHOD</name>
<dbReference type="CDD" id="cd20558">
    <property type="entry name" value="CYCLIN_ScPCL7-like"/>
    <property type="match status" value="1"/>
</dbReference>
<dbReference type="InterPro" id="IPR036915">
    <property type="entry name" value="Cyclin-like_sf"/>
</dbReference>
<gene>
    <name evidence="1" type="ORF">TOLI1172_LOCUS9848</name>
</gene>
<dbReference type="AlphaFoldDB" id="A0A7S1EV37"/>
<dbReference type="PANTHER" id="PTHR15615:SF108">
    <property type="entry name" value="PROTEIN CNPPD1"/>
    <property type="match status" value="1"/>
</dbReference>
<reference evidence="1" key="1">
    <citation type="submission" date="2021-01" db="EMBL/GenBank/DDBJ databases">
        <authorList>
            <person name="Corre E."/>
            <person name="Pelletier E."/>
            <person name="Niang G."/>
            <person name="Scheremetjew M."/>
            <person name="Finn R."/>
            <person name="Kale V."/>
            <person name="Holt S."/>
            <person name="Cochrane G."/>
            <person name="Meng A."/>
            <person name="Brown T."/>
            <person name="Cohen L."/>
        </authorList>
    </citation>
    <scope>NUCLEOTIDE SEQUENCE</scope>
    <source>
        <strain evidence="1">CCMP3278</strain>
    </source>
</reference>
<dbReference type="SUPFAM" id="SSF47954">
    <property type="entry name" value="Cyclin-like"/>
    <property type="match status" value="1"/>
</dbReference>
<dbReference type="Gene3D" id="1.10.472.10">
    <property type="entry name" value="Cyclin-like"/>
    <property type="match status" value="1"/>
</dbReference>
<accession>A0A7S1EV37</accession>
<evidence type="ECO:0000313" key="1">
    <source>
        <dbReference type="EMBL" id="CAD8825448.1"/>
    </source>
</evidence>
<protein>
    <recommendedName>
        <fullName evidence="2">Cyclin</fullName>
    </recommendedName>
</protein>